<dbReference type="EMBL" id="MZ648215">
    <property type="protein sequence ID" value="UCR92068.1"/>
    <property type="molecule type" value="Genomic_DNA"/>
</dbReference>
<dbReference type="InterPro" id="IPR055629">
    <property type="entry name" value="DUF7205"/>
</dbReference>
<sequence>MSNPVDRIGNRLNVGDSVIYVGAGYTTLEQEVITKINDKTVNLGDKSQWGSYTRRPFNSVLNLSAIEELVKRSDKLAALEAGGVDNWEGYGWCFEGEEDEDDE</sequence>
<accession>A0AAE8Y3C6</accession>
<dbReference type="InterPro" id="IPR058007">
    <property type="entry name" value="Gp5.9"/>
</dbReference>
<evidence type="ECO:0000313" key="1">
    <source>
        <dbReference type="EMBL" id="UCR92068.1"/>
    </source>
</evidence>
<proteinExistence type="predicted"/>
<protein>
    <submittedName>
        <fullName evidence="1">Uncharacterized protein</fullName>
    </submittedName>
</protein>
<reference evidence="1 2" key="1">
    <citation type="submission" date="2021-07" db="EMBL/GenBank/DDBJ databases">
        <authorList>
            <person name="Chang J."/>
            <person name="Qu Y."/>
            <person name="Liang Y."/>
        </authorList>
    </citation>
    <scope>NUCLEOTIDE SEQUENCE [LARGE SCALE GENOMIC DNA]</scope>
</reference>
<keyword evidence="2" id="KW-1185">Reference proteome</keyword>
<organism evidence="1 2">
    <name type="scientific">Escherichia phage vB_EcoP_IMEP24</name>
    <dbReference type="NCBI Taxonomy" id="2866662"/>
    <lineage>
        <taxon>Viruses</taxon>
        <taxon>Duplodnaviria</taxon>
        <taxon>Heunggongvirae</taxon>
        <taxon>Uroviricota</taxon>
        <taxon>Caudoviricetes</taxon>
        <taxon>Autographivirales</taxon>
        <taxon>Autotranscriptaviridae</taxon>
        <taxon>Studiervirinae</taxon>
        <taxon>Kayfunavirus</taxon>
        <taxon>Kayfunavirus IMEP24</taxon>
    </lineage>
</organism>
<evidence type="ECO:0000313" key="2">
    <source>
        <dbReference type="Proteomes" id="UP000827614"/>
    </source>
</evidence>
<name>A0AAE8Y3C6_9CAUD</name>
<dbReference type="Pfam" id="PF23835">
    <property type="entry name" value="DUF7205"/>
    <property type="match status" value="1"/>
</dbReference>
<dbReference type="Pfam" id="PF25708">
    <property type="entry name" value="Phage_T7_Gp5_9"/>
    <property type="match status" value="1"/>
</dbReference>
<dbReference type="Proteomes" id="UP000827614">
    <property type="component" value="Segment"/>
</dbReference>